<reference evidence="7" key="1">
    <citation type="submission" date="2021-01" db="EMBL/GenBank/DDBJ databases">
        <title>Ramlibacter sp. strain AW1 16S ribosomal RNA gene Genome sequencing and assembly.</title>
        <authorList>
            <person name="Kang M."/>
        </authorList>
    </citation>
    <scope>NUCLEOTIDE SEQUENCE</scope>
    <source>
        <strain evidence="7">AW1</strain>
    </source>
</reference>
<evidence type="ECO:0000313" key="8">
    <source>
        <dbReference type="Proteomes" id="UP000613011"/>
    </source>
</evidence>
<dbReference type="InterPro" id="IPR003356">
    <property type="entry name" value="DNA_methylase_A-5"/>
</dbReference>
<name>A0A937D6E5_9BURK</name>
<evidence type="ECO:0000256" key="3">
    <source>
        <dbReference type="ARBA" id="ARBA00022747"/>
    </source>
</evidence>
<dbReference type="EMBL" id="JAEQNA010000001">
    <property type="protein sequence ID" value="MBL0419736.1"/>
    <property type="molecule type" value="Genomic_DNA"/>
</dbReference>
<evidence type="ECO:0000256" key="4">
    <source>
        <dbReference type="ARBA" id="ARBA00023125"/>
    </source>
</evidence>
<dbReference type="SUPFAM" id="SSF116734">
    <property type="entry name" value="DNA methylase specificity domain"/>
    <property type="match status" value="1"/>
</dbReference>
<proteinExistence type="inferred from homology"/>
<protein>
    <submittedName>
        <fullName evidence="7">N-6 DNA methylase</fullName>
    </submittedName>
</protein>
<comment type="similarity">
    <text evidence="1">Belongs to the N(4)/N(6)-methyltransferase family.</text>
</comment>
<gene>
    <name evidence="7" type="ORF">JI739_05170</name>
</gene>
<evidence type="ECO:0000259" key="6">
    <source>
        <dbReference type="Pfam" id="PF02384"/>
    </source>
</evidence>
<dbReference type="SUPFAM" id="SSF53335">
    <property type="entry name" value="S-adenosyl-L-methionine-dependent methyltransferases"/>
    <property type="match status" value="1"/>
</dbReference>
<comment type="similarity">
    <text evidence="2">Belongs to the type-I restriction system S methylase family.</text>
</comment>
<organism evidence="7 8">
    <name type="scientific">Ramlibacter aurantiacus</name>
    <dbReference type="NCBI Taxonomy" id="2801330"/>
    <lineage>
        <taxon>Bacteria</taxon>
        <taxon>Pseudomonadati</taxon>
        <taxon>Pseudomonadota</taxon>
        <taxon>Betaproteobacteria</taxon>
        <taxon>Burkholderiales</taxon>
        <taxon>Comamonadaceae</taxon>
        <taxon>Ramlibacter</taxon>
    </lineage>
</organism>
<dbReference type="GO" id="GO:0032259">
    <property type="term" value="P:methylation"/>
    <property type="evidence" value="ECO:0007669"/>
    <property type="project" value="UniProtKB-KW"/>
</dbReference>
<dbReference type="InterPro" id="IPR044946">
    <property type="entry name" value="Restrct_endonuc_typeI_TRD_sf"/>
</dbReference>
<keyword evidence="7" id="KW-0489">Methyltransferase</keyword>
<dbReference type="GO" id="GO:0009307">
    <property type="term" value="P:DNA restriction-modification system"/>
    <property type="evidence" value="ECO:0007669"/>
    <property type="project" value="UniProtKB-KW"/>
</dbReference>
<keyword evidence="7" id="KW-0808">Transferase</keyword>
<feature type="domain" description="DNA methylase adenine-specific" evidence="6">
    <location>
        <begin position="284"/>
        <end position="410"/>
    </location>
</feature>
<keyword evidence="3" id="KW-0680">Restriction system</keyword>
<dbReference type="Pfam" id="PF02384">
    <property type="entry name" value="N6_Mtase"/>
    <property type="match status" value="1"/>
</dbReference>
<evidence type="ECO:0000259" key="5">
    <source>
        <dbReference type="Pfam" id="PF01420"/>
    </source>
</evidence>
<dbReference type="Pfam" id="PF01420">
    <property type="entry name" value="Methylase_S"/>
    <property type="match status" value="1"/>
</dbReference>
<dbReference type="InterPro" id="IPR000055">
    <property type="entry name" value="Restrct_endonuc_typeI_TRD"/>
</dbReference>
<sequence length="639" mass="70889">MTNKNTPAYRALWELMDLARGSHRANNAWLYALTWLAASRLAMSGHLPGATSINDLISASAWDIQQDGLIPTEAKDLVWGAGDSTHESAMRTRALGIVTQLIEEYGHHEWDVIDAAWQQADTWRADVNSGIALAPELCELAIDVLQAPRQSAVWIPFDLSGQLVMRAVRKGLRVIVAGPGRRTETHLRLLLAIEGQTDLAGSAVVFDVPRGEVKRDLTADFLLATPPIGMKLQVGAGWRQWEGEEPDAADPNSLYQRQGPISQVQIDRSDSWAIAAFWPRVSQRAVFLTSPSVLFAKGQEQRLREHLLMERRCLAAVAVLPTRQMSITSLAPVMLLLDRARDQLSIRLVDATEMTVDTRSSMRYGRVLDYERIAPLMLRTGEDEKVACDVSIEAVIRRDFNLMPARYLRPALTAAGGPRRPLGDLVTVIRAPVVYKDPAATVVQEAGFPELDRWRAIAGPCVKTTAIQPRKLEHSILRDGDLLLSIKGTLGKSALVGEVPTAEHFPFGTTRKDGGLVFPDLHRAPVVPSQSCIALRVRDNSISPVLLFLYLRSNDFKKQIDSLRLGATIAHVTPATLLQEIQVPIPPAEQQQDYIRRWSELCELEASIEDAQQRTDEIRRALWLGDAQQESTANQETNE</sequence>
<keyword evidence="8" id="KW-1185">Reference proteome</keyword>
<dbReference type="RefSeq" id="WP_201682745.1">
    <property type="nucleotide sequence ID" value="NZ_JAEQNA010000001.1"/>
</dbReference>
<keyword evidence="4" id="KW-0238">DNA-binding</keyword>
<dbReference type="Proteomes" id="UP000613011">
    <property type="component" value="Unassembled WGS sequence"/>
</dbReference>
<dbReference type="InterPro" id="IPR029063">
    <property type="entry name" value="SAM-dependent_MTases_sf"/>
</dbReference>
<accession>A0A937D6E5</accession>
<dbReference type="Gene3D" id="3.40.50.150">
    <property type="entry name" value="Vaccinia Virus protein VP39"/>
    <property type="match status" value="1"/>
</dbReference>
<evidence type="ECO:0000256" key="1">
    <source>
        <dbReference type="ARBA" id="ARBA00006594"/>
    </source>
</evidence>
<evidence type="ECO:0000256" key="2">
    <source>
        <dbReference type="ARBA" id="ARBA00010923"/>
    </source>
</evidence>
<feature type="domain" description="Type I restriction modification DNA specificity" evidence="5">
    <location>
        <begin position="525"/>
        <end position="596"/>
    </location>
</feature>
<comment type="caution">
    <text evidence="7">The sequence shown here is derived from an EMBL/GenBank/DDBJ whole genome shotgun (WGS) entry which is preliminary data.</text>
</comment>
<dbReference type="Gene3D" id="3.90.220.20">
    <property type="entry name" value="DNA methylase specificity domains"/>
    <property type="match status" value="1"/>
</dbReference>
<dbReference type="AlphaFoldDB" id="A0A937D6E5"/>
<evidence type="ECO:0000313" key="7">
    <source>
        <dbReference type="EMBL" id="MBL0419736.1"/>
    </source>
</evidence>
<dbReference type="GO" id="GO:0008170">
    <property type="term" value="F:N-methyltransferase activity"/>
    <property type="evidence" value="ECO:0007669"/>
    <property type="project" value="InterPro"/>
</dbReference>
<dbReference type="GO" id="GO:0003677">
    <property type="term" value="F:DNA binding"/>
    <property type="evidence" value="ECO:0007669"/>
    <property type="project" value="UniProtKB-KW"/>
</dbReference>